<dbReference type="SMART" id="SM00957">
    <property type="entry name" value="SecA_DEAD"/>
    <property type="match status" value="1"/>
</dbReference>
<keyword evidence="5" id="KW-0547">Nucleotide-binding</keyword>
<dbReference type="Gene3D" id="3.40.50.300">
    <property type="entry name" value="P-loop containing nucleotide triphosphate hydrolases"/>
    <property type="match status" value="1"/>
</dbReference>
<keyword evidence="2" id="KW-0653">Protein transport</keyword>
<evidence type="ECO:0000256" key="1">
    <source>
        <dbReference type="ARBA" id="ARBA00022475"/>
    </source>
</evidence>
<accession>F8KQE7</accession>
<evidence type="ECO:0000313" key="5">
    <source>
        <dbReference type="EMBL" id="CCB80597.1"/>
    </source>
</evidence>
<dbReference type="HOGENOM" id="CLU_048833_2_1_7"/>
<dbReference type="GO" id="GO:0005886">
    <property type="term" value="C:plasma membrane"/>
    <property type="evidence" value="ECO:0007669"/>
    <property type="project" value="TreeGrafter"/>
</dbReference>
<keyword evidence="2" id="KW-0813">Transport</keyword>
<reference evidence="5 6" key="1">
    <citation type="journal article" date="2011" name="J. Bacteriol.">
        <title>Genome sequence of Helicobacter bizzozeronii strain CIII-1, an isolate from human gastric mucosa.</title>
        <authorList>
            <person name="Schott T."/>
            <person name="Rossi M."/>
            <person name="Hanninen M.L."/>
        </authorList>
    </citation>
    <scope>NUCLEOTIDE SEQUENCE [LARGE SCALE GENOMIC DNA]</scope>
    <source>
        <strain evidence="5 6">CIII-1</strain>
    </source>
</reference>
<keyword evidence="5" id="KW-0347">Helicase</keyword>
<dbReference type="GO" id="GO:0017038">
    <property type="term" value="P:protein import"/>
    <property type="evidence" value="ECO:0007669"/>
    <property type="project" value="InterPro"/>
</dbReference>
<dbReference type="GO" id="GO:0031522">
    <property type="term" value="C:cell envelope Sec protein transport complex"/>
    <property type="evidence" value="ECO:0007669"/>
    <property type="project" value="TreeGrafter"/>
</dbReference>
<evidence type="ECO:0000256" key="2">
    <source>
        <dbReference type="ARBA" id="ARBA00022927"/>
    </source>
</evidence>
<evidence type="ECO:0000259" key="4">
    <source>
        <dbReference type="PROSITE" id="PS51196"/>
    </source>
</evidence>
<keyword evidence="6" id="KW-1185">Reference proteome</keyword>
<dbReference type="GO" id="GO:0004386">
    <property type="term" value="F:helicase activity"/>
    <property type="evidence" value="ECO:0007669"/>
    <property type="project" value="UniProtKB-KW"/>
</dbReference>
<dbReference type="STRING" id="1002804.HBZC1_16110"/>
<dbReference type="Pfam" id="PF07517">
    <property type="entry name" value="SecA_DEAD"/>
    <property type="match status" value="1"/>
</dbReference>
<dbReference type="GO" id="GO:0005829">
    <property type="term" value="C:cytosol"/>
    <property type="evidence" value="ECO:0007669"/>
    <property type="project" value="TreeGrafter"/>
</dbReference>
<dbReference type="InterPro" id="IPR027417">
    <property type="entry name" value="P-loop_NTPase"/>
</dbReference>
<dbReference type="GO" id="GO:0043952">
    <property type="term" value="P:protein transport by the Sec complex"/>
    <property type="evidence" value="ECO:0007669"/>
    <property type="project" value="TreeGrafter"/>
</dbReference>
<feature type="domain" description="SecA family profile" evidence="4">
    <location>
        <begin position="3"/>
        <end position="133"/>
    </location>
</feature>
<dbReference type="Proteomes" id="UP000008387">
    <property type="component" value="Chromosome"/>
</dbReference>
<name>F8KQE7_HELBC</name>
<dbReference type="PANTHER" id="PTHR30612:SF0">
    <property type="entry name" value="CHLOROPLAST PROTEIN-TRANSPORTING ATPASE"/>
    <property type="match status" value="1"/>
</dbReference>
<proteinExistence type="predicted"/>
<dbReference type="InterPro" id="IPR011115">
    <property type="entry name" value="SecA_DEAD"/>
</dbReference>
<dbReference type="InterPro" id="IPR000185">
    <property type="entry name" value="SecA"/>
</dbReference>
<organism evidence="5 6">
    <name type="scientific">Helicobacter bizzozeronii (strain CIII-1)</name>
    <dbReference type="NCBI Taxonomy" id="1002804"/>
    <lineage>
        <taxon>Bacteria</taxon>
        <taxon>Pseudomonadati</taxon>
        <taxon>Campylobacterota</taxon>
        <taxon>Epsilonproteobacteria</taxon>
        <taxon>Campylobacterales</taxon>
        <taxon>Helicobacteraceae</taxon>
        <taxon>Helicobacter</taxon>
    </lineage>
</organism>
<protein>
    <submittedName>
        <fullName evidence="5">Protein export cytoplasm protein SecA ATPase RNA helicase (TC 3.A.5.1.1)</fullName>
    </submittedName>
</protein>
<keyword evidence="3" id="KW-0811">Translocation</keyword>
<dbReference type="PROSITE" id="PS51196">
    <property type="entry name" value="SECA_MOTOR_DEAD"/>
    <property type="match status" value="1"/>
</dbReference>
<dbReference type="GO" id="GO:0006886">
    <property type="term" value="P:intracellular protein transport"/>
    <property type="evidence" value="ECO:0007669"/>
    <property type="project" value="InterPro"/>
</dbReference>
<keyword evidence="5" id="KW-0378">Hydrolase</keyword>
<dbReference type="PRINTS" id="PR00906">
    <property type="entry name" value="SECA"/>
</dbReference>
<evidence type="ECO:0000313" key="6">
    <source>
        <dbReference type="Proteomes" id="UP000008387"/>
    </source>
</evidence>
<dbReference type="GO" id="GO:0005524">
    <property type="term" value="F:ATP binding"/>
    <property type="evidence" value="ECO:0007669"/>
    <property type="project" value="InterPro"/>
</dbReference>
<dbReference type="eggNOG" id="COG0653">
    <property type="taxonomic scope" value="Bacteria"/>
</dbReference>
<gene>
    <name evidence="5" type="ordered locus">HBZC1_16110</name>
</gene>
<keyword evidence="5" id="KW-0067">ATP-binding</keyword>
<dbReference type="PANTHER" id="PTHR30612">
    <property type="entry name" value="SECA INNER MEMBRANE COMPONENT OF SEC PROTEIN SECRETION SYSTEM"/>
    <property type="match status" value="1"/>
</dbReference>
<keyword evidence="1" id="KW-1003">Cell membrane</keyword>
<dbReference type="SUPFAM" id="SSF52540">
    <property type="entry name" value="P-loop containing nucleoside triphosphate hydrolases"/>
    <property type="match status" value="1"/>
</dbReference>
<dbReference type="KEGG" id="hbi:HBZC1_16110"/>
<dbReference type="EMBL" id="FR871757">
    <property type="protein sequence ID" value="CCB80597.1"/>
    <property type="molecule type" value="Genomic_DNA"/>
</dbReference>
<dbReference type="AlphaFoldDB" id="F8KQE7"/>
<sequence>MIKAMIGKIIGTRNQREIKRYQKRVGLINALEKEYEGLDDSQLQARFEELRTQVQGGEKSLDEVLISSFAITREASKRILGMRHFDVQLIGGMVLHEGKIAEMKTGGGQNFGGDFGGSLKCVGGAECACGYGQ</sequence>
<evidence type="ECO:0000256" key="3">
    <source>
        <dbReference type="ARBA" id="ARBA00023010"/>
    </source>
</evidence>
<keyword evidence="1" id="KW-0472">Membrane</keyword>
<dbReference type="GO" id="GO:0006605">
    <property type="term" value="P:protein targeting"/>
    <property type="evidence" value="ECO:0007669"/>
    <property type="project" value="InterPro"/>
</dbReference>
<dbReference type="InterPro" id="IPR014018">
    <property type="entry name" value="SecA_motor_DEAD"/>
</dbReference>